<proteinExistence type="predicted"/>
<sequence>MPLVKVLAEMQLTGMEIDQAYAKRLSNKYHKLLD</sequence>
<name>A0A8S5QI34_9CAUD</name>
<accession>A0A8S5QI34</accession>
<reference evidence="1" key="1">
    <citation type="journal article" date="2021" name="Proc. Natl. Acad. Sci. U.S.A.">
        <title>A Catalog of Tens of Thousands of Viruses from Human Metagenomes Reveals Hidden Associations with Chronic Diseases.</title>
        <authorList>
            <person name="Tisza M.J."/>
            <person name="Buck C.B."/>
        </authorList>
    </citation>
    <scope>NUCLEOTIDE SEQUENCE</scope>
    <source>
        <strain evidence="1">CtiOl67</strain>
    </source>
</reference>
<evidence type="ECO:0000313" key="1">
    <source>
        <dbReference type="EMBL" id="DAE18935.1"/>
    </source>
</evidence>
<dbReference type="EMBL" id="BK015666">
    <property type="protein sequence ID" value="DAE18935.1"/>
    <property type="molecule type" value="Genomic_DNA"/>
</dbReference>
<protein>
    <submittedName>
        <fullName evidence="1">DNA polymerase I</fullName>
    </submittedName>
</protein>
<organism evidence="1">
    <name type="scientific">Siphoviridae sp. ctiOl67</name>
    <dbReference type="NCBI Taxonomy" id="2825622"/>
    <lineage>
        <taxon>Viruses</taxon>
        <taxon>Duplodnaviria</taxon>
        <taxon>Heunggongvirae</taxon>
        <taxon>Uroviricota</taxon>
        <taxon>Caudoviricetes</taxon>
    </lineage>
</organism>